<name>A0A553Q803_9TELE</name>
<dbReference type="GO" id="GO:0005634">
    <property type="term" value="C:nucleus"/>
    <property type="evidence" value="ECO:0007669"/>
    <property type="project" value="TreeGrafter"/>
</dbReference>
<dbReference type="Pfam" id="PF03148">
    <property type="entry name" value="Tektin"/>
    <property type="match status" value="1"/>
</dbReference>
<dbReference type="OrthoDB" id="5788000at2759"/>
<dbReference type="PANTHER" id="PTHR19960:SF12">
    <property type="entry name" value="TEKTIN-4"/>
    <property type="match status" value="1"/>
</dbReference>
<evidence type="ECO:0000256" key="3">
    <source>
        <dbReference type="ARBA" id="ARBA00023054"/>
    </source>
</evidence>
<comment type="similarity">
    <text evidence="1 4">Belongs to the tektin family.</text>
</comment>
<evidence type="ECO:0000313" key="6">
    <source>
        <dbReference type="EMBL" id="TRY86058.1"/>
    </source>
</evidence>
<dbReference type="GO" id="GO:0015630">
    <property type="term" value="C:microtubule cytoskeleton"/>
    <property type="evidence" value="ECO:0007669"/>
    <property type="project" value="UniProtKB-UniRule"/>
</dbReference>
<proteinExistence type="inferred from homology"/>
<evidence type="ECO:0000256" key="5">
    <source>
        <dbReference type="SAM" id="Coils"/>
    </source>
</evidence>
<comment type="subcellular location">
    <subcellularLocation>
        <location evidence="4">Cytoplasm</location>
        <location evidence="4">Cytoskeleton</location>
        <location evidence="4">Cilium axoneme</location>
    </subcellularLocation>
</comment>
<gene>
    <name evidence="6" type="ORF">DNTS_030161</name>
</gene>
<accession>A0A553Q803</accession>
<dbReference type="PRINTS" id="PR00511">
    <property type="entry name" value="TEKTIN"/>
</dbReference>
<dbReference type="AlphaFoldDB" id="A0A553Q803"/>
<evidence type="ECO:0000256" key="4">
    <source>
        <dbReference type="RuleBase" id="RU367040"/>
    </source>
</evidence>
<protein>
    <recommendedName>
        <fullName evidence="4">Tektin</fullName>
    </recommendedName>
</protein>
<dbReference type="Proteomes" id="UP000316079">
    <property type="component" value="Unassembled WGS sequence"/>
</dbReference>
<dbReference type="PANTHER" id="PTHR19960">
    <property type="entry name" value="TEKTIN"/>
    <property type="match status" value="1"/>
</dbReference>
<dbReference type="GO" id="GO:0036126">
    <property type="term" value="C:sperm flagellum"/>
    <property type="evidence" value="ECO:0007669"/>
    <property type="project" value="TreeGrafter"/>
</dbReference>
<comment type="caution">
    <text evidence="6">The sequence shown here is derived from an EMBL/GenBank/DDBJ whole genome shotgun (WGS) entry which is preliminary data.</text>
</comment>
<dbReference type="GO" id="GO:0005930">
    <property type="term" value="C:axoneme"/>
    <property type="evidence" value="ECO:0007669"/>
    <property type="project" value="UniProtKB-SubCell"/>
</dbReference>
<dbReference type="STRING" id="623744.A0A553Q803"/>
<keyword evidence="4" id="KW-0282">Flagellum</keyword>
<dbReference type="InterPro" id="IPR048256">
    <property type="entry name" value="Tektin-like"/>
</dbReference>
<evidence type="ECO:0000313" key="7">
    <source>
        <dbReference type="Proteomes" id="UP000316079"/>
    </source>
</evidence>
<dbReference type="InterPro" id="IPR000435">
    <property type="entry name" value="Tektins"/>
</dbReference>
<feature type="coiled-coil region" evidence="5">
    <location>
        <begin position="265"/>
        <end position="339"/>
    </location>
</feature>
<evidence type="ECO:0000256" key="2">
    <source>
        <dbReference type="ARBA" id="ARBA00022490"/>
    </source>
</evidence>
<reference evidence="6 7" key="1">
    <citation type="journal article" date="2019" name="Sci. Data">
        <title>Hybrid genome assembly and annotation of Danionella translucida.</title>
        <authorList>
            <person name="Kadobianskyi M."/>
            <person name="Schulze L."/>
            <person name="Schuelke M."/>
            <person name="Judkewitz B."/>
        </authorList>
    </citation>
    <scope>NUCLEOTIDE SEQUENCE [LARGE SCALE GENOMIC DNA]</scope>
    <source>
        <strain evidence="6 7">Bolton</strain>
    </source>
</reference>
<keyword evidence="7" id="KW-1185">Reference proteome</keyword>
<dbReference type="GO" id="GO:0060271">
    <property type="term" value="P:cilium assembly"/>
    <property type="evidence" value="ECO:0007669"/>
    <property type="project" value="UniProtKB-UniRule"/>
</dbReference>
<keyword evidence="4" id="KW-0966">Cell projection</keyword>
<organism evidence="6 7">
    <name type="scientific">Danionella cerebrum</name>
    <dbReference type="NCBI Taxonomy" id="2873325"/>
    <lineage>
        <taxon>Eukaryota</taxon>
        <taxon>Metazoa</taxon>
        <taxon>Chordata</taxon>
        <taxon>Craniata</taxon>
        <taxon>Vertebrata</taxon>
        <taxon>Euteleostomi</taxon>
        <taxon>Actinopterygii</taxon>
        <taxon>Neopterygii</taxon>
        <taxon>Teleostei</taxon>
        <taxon>Ostariophysi</taxon>
        <taxon>Cypriniformes</taxon>
        <taxon>Danionidae</taxon>
        <taxon>Danioninae</taxon>
        <taxon>Danionella</taxon>
    </lineage>
</organism>
<keyword evidence="4" id="KW-0969">Cilium</keyword>
<dbReference type="GO" id="GO:0060294">
    <property type="term" value="P:cilium movement involved in cell motility"/>
    <property type="evidence" value="ECO:0007669"/>
    <property type="project" value="UniProtKB-UniRule"/>
</dbReference>
<keyword evidence="3 5" id="KW-0175">Coiled coil</keyword>
<sequence length="443" mass="50606">MIPGQILVSRPYYDTRVVAQNGSQPPLANPEDAVKENVNAAASSGLATAGYRSAKYSPEEWFRSNSALLNRAAADRSRGEMVCGESRALKAETDAAVVLRQTEGTKRLGERLQEIHRWRSELELFIERMSSETDLLIGERRRLEKALDATEIPFAIASDNLQCRQRRTGVDLVQDREVELIRSVQALLQKTLDQTINQIRRVVVKQTLELDWSDKQEAYGLDEECGRMNNRSRDTQLHPSSALLQDQVCDEELWRKFTRDNLRVAEREETASQALRRLIQRILQESAEDLRRQCEVVDGAFTQRCQEMSQMKTQLELRLAQILEQIGAQERNISKLQEAVHDKEAPLRVAQSRLHYRTLRPNMELCRDQPQLSLLGEASQLSSTVAALQRQLCEALTSLSELEESRLKLEKEISCKTNSLLIDREKCMTHRTRYPTVTALSGY</sequence>
<dbReference type="EMBL" id="SRMA01026244">
    <property type="protein sequence ID" value="TRY86058.1"/>
    <property type="molecule type" value="Genomic_DNA"/>
</dbReference>
<evidence type="ECO:0000256" key="1">
    <source>
        <dbReference type="ARBA" id="ARBA00007209"/>
    </source>
</evidence>
<keyword evidence="2" id="KW-0963">Cytoplasm</keyword>